<evidence type="ECO:0000256" key="2">
    <source>
        <dbReference type="ARBA" id="ARBA00022617"/>
    </source>
</evidence>
<dbReference type="Pfam" id="PF01152">
    <property type="entry name" value="Bac_globin"/>
    <property type="match status" value="1"/>
</dbReference>
<name>A0ABW7FRQ6_9BURK</name>
<dbReference type="Gene3D" id="1.10.490.10">
    <property type="entry name" value="Globins"/>
    <property type="match status" value="1"/>
</dbReference>
<keyword evidence="6" id="KW-1185">Reference proteome</keyword>
<proteinExistence type="predicted"/>
<evidence type="ECO:0000313" key="5">
    <source>
        <dbReference type="EMBL" id="MFG6447007.1"/>
    </source>
</evidence>
<evidence type="ECO:0000313" key="6">
    <source>
        <dbReference type="Proteomes" id="UP001606099"/>
    </source>
</evidence>
<dbReference type="SUPFAM" id="SSF46458">
    <property type="entry name" value="Globin-like"/>
    <property type="match status" value="1"/>
</dbReference>
<dbReference type="Proteomes" id="UP001606099">
    <property type="component" value="Unassembled WGS sequence"/>
</dbReference>
<dbReference type="EMBL" id="JBIGHZ010000001">
    <property type="protein sequence ID" value="MFG6447007.1"/>
    <property type="molecule type" value="Genomic_DNA"/>
</dbReference>
<protein>
    <submittedName>
        <fullName evidence="5">Group III truncated hemoglobin</fullName>
    </submittedName>
</protein>
<reference evidence="5 6" key="1">
    <citation type="submission" date="2024-08" db="EMBL/GenBank/DDBJ databases">
        <authorList>
            <person name="Lu H."/>
        </authorList>
    </citation>
    <scope>NUCLEOTIDE SEQUENCE [LARGE SCALE GENOMIC DNA]</scope>
    <source>
        <strain evidence="5 6">BYS180W</strain>
    </source>
</reference>
<evidence type="ECO:0000256" key="3">
    <source>
        <dbReference type="ARBA" id="ARBA00022723"/>
    </source>
</evidence>
<keyword evidence="4" id="KW-0408">Iron</keyword>
<accession>A0ABW7FRQ6</accession>
<keyword evidence="1" id="KW-0813">Transport</keyword>
<gene>
    <name evidence="5" type="ORF">ACG0Z6_01985</name>
</gene>
<comment type="caution">
    <text evidence="5">The sequence shown here is derived from an EMBL/GenBank/DDBJ whole genome shotgun (WGS) entry which is preliminary data.</text>
</comment>
<sequence length="137" mass="15515">MTRAGLCTEEDIEQLVTHFYAAVRQDAVLGPIFNRHIDDWPSHLSKLVDFWSSILRGTARFRGAPMPAHQALPELQPELFQRWLRLFAQSCAAHTNAAMSARAMEVAPRIAQSLWLGWQQCHRAGLPEIPLMPMEAL</sequence>
<keyword evidence="3" id="KW-0479">Metal-binding</keyword>
<dbReference type="InterPro" id="IPR009050">
    <property type="entry name" value="Globin-like_sf"/>
</dbReference>
<keyword evidence="2" id="KW-0349">Heme</keyword>
<evidence type="ECO:0000256" key="1">
    <source>
        <dbReference type="ARBA" id="ARBA00022448"/>
    </source>
</evidence>
<dbReference type="RefSeq" id="WP_394458356.1">
    <property type="nucleotide sequence ID" value="NZ_JBIGHZ010000001.1"/>
</dbReference>
<evidence type="ECO:0000256" key="4">
    <source>
        <dbReference type="ARBA" id="ARBA00023004"/>
    </source>
</evidence>
<dbReference type="InterPro" id="IPR012292">
    <property type="entry name" value="Globin/Proto"/>
</dbReference>
<organism evidence="5 6">
    <name type="scientific">Roseateles rivi</name>
    <dbReference type="NCBI Taxonomy" id="3299028"/>
    <lineage>
        <taxon>Bacteria</taxon>
        <taxon>Pseudomonadati</taxon>
        <taxon>Pseudomonadota</taxon>
        <taxon>Betaproteobacteria</taxon>
        <taxon>Burkholderiales</taxon>
        <taxon>Sphaerotilaceae</taxon>
        <taxon>Roseateles</taxon>
    </lineage>
</organism>
<dbReference type="CDD" id="cd08916">
    <property type="entry name" value="TrHb3_P"/>
    <property type="match status" value="1"/>
</dbReference>
<dbReference type="InterPro" id="IPR001486">
    <property type="entry name" value="Hemoglobin_trunc"/>
</dbReference>